<gene>
    <name evidence="2" type="ORF">AOPFMNJM_1432</name>
</gene>
<dbReference type="RefSeq" id="WP_238274752.1">
    <property type="nucleotide sequence ID" value="NZ_BPQR01000022.1"/>
</dbReference>
<feature type="domain" description="PilZ" evidence="1">
    <location>
        <begin position="3"/>
        <end position="80"/>
    </location>
</feature>
<proteinExistence type="predicted"/>
<evidence type="ECO:0000313" key="3">
    <source>
        <dbReference type="Proteomes" id="UP001055102"/>
    </source>
</evidence>
<protein>
    <recommendedName>
        <fullName evidence="1">PilZ domain-containing protein</fullName>
    </recommendedName>
</protein>
<keyword evidence="3" id="KW-1185">Reference proteome</keyword>
<sequence length="84" mass="9234">MQDRRAAPRHRVDESAVIAVDEHRSIACLVYDISASGVRLTMPDTSDVPETFLLSSRHLADARVCVAVWRTAEEIGAAFERPAA</sequence>
<reference evidence="2" key="1">
    <citation type="journal article" date="2021" name="Front. Microbiol.">
        <title>Comprehensive Comparative Genomics and Phenotyping of Methylobacterium Species.</title>
        <authorList>
            <person name="Alessa O."/>
            <person name="Ogura Y."/>
            <person name="Fujitani Y."/>
            <person name="Takami H."/>
            <person name="Hayashi T."/>
            <person name="Sahin N."/>
            <person name="Tani A."/>
        </authorList>
    </citation>
    <scope>NUCLEOTIDE SEQUENCE</scope>
    <source>
        <strain evidence="2">LMG 23639</strain>
    </source>
</reference>
<evidence type="ECO:0000313" key="2">
    <source>
        <dbReference type="EMBL" id="GJE06125.1"/>
    </source>
</evidence>
<comment type="caution">
    <text evidence="2">The sequence shown here is derived from an EMBL/GenBank/DDBJ whole genome shotgun (WGS) entry which is preliminary data.</text>
</comment>
<evidence type="ECO:0000259" key="1">
    <source>
        <dbReference type="Pfam" id="PF07238"/>
    </source>
</evidence>
<dbReference type="Proteomes" id="UP001055102">
    <property type="component" value="Unassembled WGS sequence"/>
</dbReference>
<accession>A0ABQ4SW39</accession>
<reference evidence="2" key="2">
    <citation type="submission" date="2021-08" db="EMBL/GenBank/DDBJ databases">
        <authorList>
            <person name="Tani A."/>
            <person name="Ola A."/>
            <person name="Ogura Y."/>
            <person name="Katsura K."/>
            <person name="Hayashi T."/>
        </authorList>
    </citation>
    <scope>NUCLEOTIDE SEQUENCE</scope>
    <source>
        <strain evidence="2">LMG 23639</strain>
    </source>
</reference>
<dbReference type="InterPro" id="IPR009875">
    <property type="entry name" value="PilZ_domain"/>
</dbReference>
<dbReference type="EMBL" id="BPQR01000022">
    <property type="protein sequence ID" value="GJE06125.1"/>
    <property type="molecule type" value="Genomic_DNA"/>
</dbReference>
<dbReference type="Pfam" id="PF07238">
    <property type="entry name" value="PilZ"/>
    <property type="match status" value="1"/>
</dbReference>
<dbReference type="Gene3D" id="2.40.10.220">
    <property type="entry name" value="predicted glycosyltransferase like domains"/>
    <property type="match status" value="1"/>
</dbReference>
<organism evidence="2 3">
    <name type="scientific">Methylobacterium jeotgali</name>
    <dbReference type="NCBI Taxonomy" id="381630"/>
    <lineage>
        <taxon>Bacteria</taxon>
        <taxon>Pseudomonadati</taxon>
        <taxon>Pseudomonadota</taxon>
        <taxon>Alphaproteobacteria</taxon>
        <taxon>Hyphomicrobiales</taxon>
        <taxon>Methylobacteriaceae</taxon>
        <taxon>Methylobacterium</taxon>
    </lineage>
</organism>
<dbReference type="SUPFAM" id="SSF141371">
    <property type="entry name" value="PilZ domain-like"/>
    <property type="match status" value="1"/>
</dbReference>
<name>A0ABQ4SW39_9HYPH</name>